<protein>
    <recommendedName>
        <fullName evidence="3">HK97 gp10 family phage protein</fullName>
    </recommendedName>
</protein>
<evidence type="ECO:0008006" key="3">
    <source>
        <dbReference type="Google" id="ProtNLM"/>
    </source>
</evidence>
<gene>
    <name evidence="1" type="ORF">F0P93_05725</name>
</gene>
<evidence type="ECO:0000313" key="1">
    <source>
        <dbReference type="EMBL" id="KAA9357235.1"/>
    </source>
</evidence>
<organism evidence="1 2">
    <name type="scientific">Larkinella humicola</name>
    <dbReference type="NCBI Taxonomy" id="2607654"/>
    <lineage>
        <taxon>Bacteria</taxon>
        <taxon>Pseudomonadati</taxon>
        <taxon>Bacteroidota</taxon>
        <taxon>Cytophagia</taxon>
        <taxon>Cytophagales</taxon>
        <taxon>Spirosomataceae</taxon>
        <taxon>Larkinella</taxon>
    </lineage>
</organism>
<keyword evidence="2" id="KW-1185">Reference proteome</keyword>
<name>A0A5N1JL70_9BACT</name>
<dbReference type="RefSeq" id="WP_150875325.1">
    <property type="nucleotide sequence ID" value="NZ_VTWS01000001.1"/>
</dbReference>
<accession>A0A5N1JL70</accession>
<dbReference type="Proteomes" id="UP000326344">
    <property type="component" value="Unassembled WGS sequence"/>
</dbReference>
<dbReference type="EMBL" id="VTWS01000001">
    <property type="protein sequence ID" value="KAA9357235.1"/>
    <property type="molecule type" value="Genomic_DNA"/>
</dbReference>
<evidence type="ECO:0000313" key="2">
    <source>
        <dbReference type="Proteomes" id="UP000326344"/>
    </source>
</evidence>
<sequence>MFRVKADFSQAHQLVIRLERASAIYPKGVVGGALREAVKPMLRVARQEAPIGNYGRERISLRYGKSSRSNEYRRGGATRRDLRIKVLYLDTGPVAYVGVSMKSGKVGWRTHFITRPVSGGGKAGQINTRGNDFIKRTYDRTFSGVVKQLGGVLIKRAEAFLASRPYSSR</sequence>
<dbReference type="AlphaFoldDB" id="A0A5N1JL70"/>
<proteinExistence type="predicted"/>
<comment type="caution">
    <text evidence="1">The sequence shown here is derived from an EMBL/GenBank/DDBJ whole genome shotgun (WGS) entry which is preliminary data.</text>
</comment>
<reference evidence="1 2" key="1">
    <citation type="submission" date="2019-09" db="EMBL/GenBank/DDBJ databases">
        <title>Genome Sequence of Larkinella sp MA1.</title>
        <authorList>
            <person name="Srinivasan S."/>
        </authorList>
    </citation>
    <scope>NUCLEOTIDE SEQUENCE [LARGE SCALE GENOMIC DNA]</scope>
    <source>
        <strain evidence="1 2">MA1</strain>
    </source>
</reference>